<evidence type="ECO:0000313" key="3">
    <source>
        <dbReference type="EMBL" id="MBW4707190.1"/>
    </source>
</evidence>
<evidence type="ECO:0000256" key="1">
    <source>
        <dbReference type="SAM" id="Phobius"/>
    </source>
</evidence>
<dbReference type="RefSeq" id="WP_219499697.1">
    <property type="nucleotide sequence ID" value="NZ_JAHXDN010000001.1"/>
</dbReference>
<gene>
    <name evidence="3" type="ORF">KX928_05260</name>
</gene>
<protein>
    <submittedName>
        <fullName evidence="3">Adenylate/guanylate cyclase domain-containing protein</fullName>
    </submittedName>
</protein>
<feature type="domain" description="Guanylate cyclase" evidence="2">
    <location>
        <begin position="426"/>
        <end position="556"/>
    </location>
</feature>
<organism evidence="3 4">
    <name type="scientific">Roseobacter insulae</name>
    <dbReference type="NCBI Taxonomy" id="2859783"/>
    <lineage>
        <taxon>Bacteria</taxon>
        <taxon>Pseudomonadati</taxon>
        <taxon>Pseudomonadota</taxon>
        <taxon>Alphaproteobacteria</taxon>
        <taxon>Rhodobacterales</taxon>
        <taxon>Roseobacteraceae</taxon>
        <taxon>Roseobacter</taxon>
    </lineage>
</organism>
<dbReference type="PROSITE" id="PS50125">
    <property type="entry name" value="GUANYLATE_CYCLASE_2"/>
    <property type="match status" value="1"/>
</dbReference>
<name>A0A9X1JXF7_9RHOB</name>
<dbReference type="EMBL" id="JAHXDN010000001">
    <property type="protein sequence ID" value="MBW4707190.1"/>
    <property type="molecule type" value="Genomic_DNA"/>
</dbReference>
<comment type="caution">
    <text evidence="3">The sequence shown here is derived from an EMBL/GenBank/DDBJ whole genome shotgun (WGS) entry which is preliminary data.</text>
</comment>
<evidence type="ECO:0000259" key="2">
    <source>
        <dbReference type="PROSITE" id="PS50125"/>
    </source>
</evidence>
<keyword evidence="1" id="KW-0812">Transmembrane</keyword>
<dbReference type="InterPro" id="IPR001054">
    <property type="entry name" value="A/G_cyclase"/>
</dbReference>
<evidence type="ECO:0000313" key="4">
    <source>
        <dbReference type="Proteomes" id="UP001138661"/>
    </source>
</evidence>
<dbReference type="Pfam" id="PF00211">
    <property type="entry name" value="Guanylate_cyc"/>
    <property type="match status" value="1"/>
</dbReference>
<dbReference type="SMART" id="SM01080">
    <property type="entry name" value="CHASE2"/>
    <property type="match status" value="1"/>
</dbReference>
<reference evidence="3" key="1">
    <citation type="submission" date="2021-07" db="EMBL/GenBank/DDBJ databases">
        <title>Roseobacter insulae sp. nov., isolated from a tidal flat.</title>
        <authorList>
            <person name="Park S."/>
            <person name="Yoon J.-H."/>
        </authorList>
    </citation>
    <scope>NUCLEOTIDE SEQUENCE</scope>
    <source>
        <strain evidence="3">YSTF-M11</strain>
    </source>
</reference>
<keyword evidence="4" id="KW-1185">Reference proteome</keyword>
<dbReference type="Proteomes" id="UP001138661">
    <property type="component" value="Unassembled WGS sequence"/>
</dbReference>
<dbReference type="GO" id="GO:0009975">
    <property type="term" value="F:cyclase activity"/>
    <property type="evidence" value="ECO:0007669"/>
    <property type="project" value="UniProtKB-ARBA"/>
</dbReference>
<keyword evidence="1" id="KW-0472">Membrane</keyword>
<accession>A0A9X1JXF7</accession>
<dbReference type="PANTHER" id="PTHR43081">
    <property type="entry name" value="ADENYLATE CYCLASE, TERMINAL-DIFFERENTIATION SPECIFIC-RELATED"/>
    <property type="match status" value="1"/>
</dbReference>
<dbReference type="InterPro" id="IPR007890">
    <property type="entry name" value="CHASE2"/>
</dbReference>
<dbReference type="GO" id="GO:0006171">
    <property type="term" value="P:cAMP biosynthetic process"/>
    <property type="evidence" value="ECO:0007669"/>
    <property type="project" value="TreeGrafter"/>
</dbReference>
<feature type="transmembrane region" description="Helical" evidence="1">
    <location>
        <begin position="310"/>
        <end position="329"/>
    </location>
</feature>
<dbReference type="SMART" id="SM00044">
    <property type="entry name" value="CYCc"/>
    <property type="match status" value="1"/>
</dbReference>
<dbReference type="GO" id="GO:0016849">
    <property type="term" value="F:phosphorus-oxygen lyase activity"/>
    <property type="evidence" value="ECO:0007669"/>
    <property type="project" value="UniProtKB-ARBA"/>
</dbReference>
<dbReference type="PANTHER" id="PTHR43081:SF20">
    <property type="entry name" value="TWO-COMPONENT RESPONSE REGULATOR"/>
    <property type="match status" value="1"/>
</dbReference>
<proteinExistence type="predicted"/>
<dbReference type="GO" id="GO:0035556">
    <property type="term" value="P:intracellular signal transduction"/>
    <property type="evidence" value="ECO:0007669"/>
    <property type="project" value="InterPro"/>
</dbReference>
<dbReference type="InterPro" id="IPR050697">
    <property type="entry name" value="Adenylyl/Guanylyl_Cyclase_3/4"/>
</dbReference>
<dbReference type="CDD" id="cd07302">
    <property type="entry name" value="CHD"/>
    <property type="match status" value="1"/>
</dbReference>
<dbReference type="Pfam" id="PF05226">
    <property type="entry name" value="CHASE2"/>
    <property type="match status" value="1"/>
</dbReference>
<dbReference type="AlphaFoldDB" id="A0A9X1JXF7"/>
<feature type="transmembrane region" description="Helical" evidence="1">
    <location>
        <begin position="360"/>
        <end position="383"/>
    </location>
</feature>
<keyword evidence="1" id="KW-1133">Transmembrane helix</keyword>
<sequence length="610" mass="64360">MRRGRPTSVWTSVLALALTTIWLYVVCLPHVSGTHSSLDRLESALLDMRFTTFGPVAPVDDVVIVAIDDVTLNATQATVAESRLLLAKVLESISAADPKVVGLDVILADAGAPETHNKLAAALAGLPAVIAVAGSFSQPLLPAEIAAPDSVLRPQSVFANAAETGLVNVSTDVSGTPRHMPVVFLTAEGVEASLPLRVAAIFTGEEPTIAPDRLELGGIVVPLDLGLQMPLRLDGPEGTLPTLSALDVLAGTQNERLQGKAVIVGYTATAFGDRFPSAFGEDTPGVEIIATAVSQLLGGHSLRRDMTIRWGDVGASLALAFASVILILALPLSYGVPLAVGFLGAYMGFVWFAFSRGIWLSAAVPLAGVALPMALASVTRYFGEKRRANHGARALAALKRFQSPVLAEIIAENPAFLREPTPKTLSVLFVDLSGFTLLSEKLGPAKTQDFLKRFHQVIDDQVEGREGIILNYMGDGALAVFGMTSAAEDSADNALRAAFELVSDVQRLGQIAFGFPSLGCRVGVHRGEVVLSRLGGERHQQVSVAGDTVNLASRLMEIAKAEGAAIAATDDLVQALRDSPLYQAGEVKPVEVRGRQERALVHLWYAPFAG</sequence>
<feature type="transmembrane region" description="Helical" evidence="1">
    <location>
        <begin position="336"/>
        <end position="354"/>
    </location>
</feature>